<keyword evidence="12" id="KW-1185">Reference proteome</keyword>
<dbReference type="InterPro" id="IPR010827">
    <property type="entry name" value="BamA/TamA_POTRA"/>
</dbReference>
<proteinExistence type="inferred from homology"/>
<evidence type="ECO:0000256" key="2">
    <source>
        <dbReference type="ARBA" id="ARBA00022452"/>
    </source>
</evidence>
<dbReference type="InterPro" id="IPR034746">
    <property type="entry name" value="POTRA"/>
</dbReference>
<feature type="domain" description="POTRA" evidence="10">
    <location>
        <begin position="248"/>
        <end position="326"/>
    </location>
</feature>
<dbReference type="HOGENOM" id="CLU_007664_1_0_6"/>
<protein>
    <recommendedName>
        <fullName evidence="8 9">Outer membrane protein assembly factor BamA</fullName>
    </recommendedName>
</protein>
<dbReference type="PROSITE" id="PS51779">
    <property type="entry name" value="POTRA"/>
    <property type="match status" value="4"/>
</dbReference>
<dbReference type="RefSeq" id="WP_052830229.1">
    <property type="nucleotide sequence ID" value="NZ_CP007142.1"/>
</dbReference>
<comment type="similarity">
    <text evidence="8">Belongs to the BamA family.</text>
</comment>
<dbReference type="Proteomes" id="UP000032266">
    <property type="component" value="Chromosome"/>
</dbReference>
<dbReference type="Gene3D" id="2.40.160.50">
    <property type="entry name" value="membrane protein fhac: a member of the omp85/tpsb transporter family"/>
    <property type="match status" value="1"/>
</dbReference>
<evidence type="ECO:0000256" key="1">
    <source>
        <dbReference type="ARBA" id="ARBA00004370"/>
    </source>
</evidence>
<keyword evidence="4 8" id="KW-0732">Signal</keyword>
<sequence>MVVKKIEIEGLQRVSIGSALNLILVEQGDDVSQGQIGEAIKRLYQSGLFRDIKAYTDAESGLLQFQIVEQPSISVLDFNGNKAVSTDILKQVFRDAKIQEGEVFNRSNLDQLSYELERQYAALGRYNAKVEAVVTPLPRNRVKVELEIDEGRVARVASIDITGNSVFSDQELIKAMNMQPTRSGDVLQMITRNNRYSSETARSDQEALTAYYLDRGYIRFELTSTQVAISLDRRNVHLTYNLREGVPYTVSNVQLTGELVGDDQKLRDLVTIKSGELFSRQKVSDVQKALQDRLTDLGYAFAQINTVPDIDDEKRLVDLTIVIEPGKRTYVRKVNVTGNESTNDEVIRRELTQMEGALVSGKNIQTSKSRLERTGYFKTVEVSTSKVQNTDDQVDLNINVAEASDGIIKGSIGYADPGGIFYSLEYTQKNFRGSGRDISIVGSQTANYEKSLELTYTNPYFTLDGVSLEYNAFLSEEDYSEISENDYGTNNWGGGFTFGYPISNDDRLSYGIGYTNTNLYVNEPPLEIQEFIDDYGKKEGAHYAFEEVNLNLAWTRSTLNGTTFANKGQYHRVSVQASMPFSDLEYYKITYEGKYYQPISDGYFLKFRSKLGYGSGYGDSTLPFLKNYYAGGISTLRGFSYGGLGPYSTPSTNDDPSRIGGNILLNYGVDFYFPMPLVEDKSQFRSSFFIDAGNVFTDHCLSQNADCTEGVVWDDIRYSYGIEFDWMTPIAPLRFIWGWPVDRRKDDEIQTFAFTIGYNF</sequence>
<dbReference type="AlphaFoldDB" id="A0A0C5VK77"/>
<dbReference type="PANTHER" id="PTHR12815:SF23">
    <property type="entry name" value="OUTER MEMBRANE PROTEIN ASSEMBLY FACTOR BAMA"/>
    <property type="match status" value="1"/>
</dbReference>
<dbReference type="InterPro" id="IPR023707">
    <property type="entry name" value="OM_assembly_BamA"/>
</dbReference>
<dbReference type="PANTHER" id="PTHR12815">
    <property type="entry name" value="SORTING AND ASSEMBLY MACHINERY SAMM50 PROTEIN FAMILY MEMBER"/>
    <property type="match status" value="1"/>
</dbReference>
<dbReference type="PIRSF" id="PIRSF006076">
    <property type="entry name" value="OM_assembly_OMP85"/>
    <property type="match status" value="1"/>
</dbReference>
<feature type="domain" description="POTRA" evidence="10">
    <location>
        <begin position="71"/>
        <end position="151"/>
    </location>
</feature>
<evidence type="ECO:0000313" key="11">
    <source>
        <dbReference type="EMBL" id="AJQ94681.1"/>
    </source>
</evidence>
<reference evidence="11 12" key="1">
    <citation type="submission" date="2014-01" db="EMBL/GenBank/DDBJ databases">
        <title>Full genme sequencing of cellulolytic bacterium Gynuella sunshinyii YC6258T gen. nov., sp. nov.</title>
        <authorList>
            <person name="Khan H."/>
            <person name="Chung E.J."/>
            <person name="Chung Y.R."/>
        </authorList>
    </citation>
    <scope>NUCLEOTIDE SEQUENCE [LARGE SCALE GENOMIC DNA]</scope>
    <source>
        <strain evidence="11 12">YC6258</strain>
    </source>
</reference>
<evidence type="ECO:0000256" key="7">
    <source>
        <dbReference type="ARBA" id="ARBA00023237"/>
    </source>
</evidence>
<evidence type="ECO:0000313" key="12">
    <source>
        <dbReference type="Proteomes" id="UP000032266"/>
    </source>
</evidence>
<keyword evidence="6 8" id="KW-0472">Membrane</keyword>
<name>A0A0C5VK77_9GAMM</name>
<evidence type="ECO:0000256" key="6">
    <source>
        <dbReference type="ARBA" id="ARBA00023136"/>
    </source>
</evidence>
<evidence type="ECO:0000256" key="4">
    <source>
        <dbReference type="ARBA" id="ARBA00022729"/>
    </source>
</evidence>
<keyword evidence="3 8" id="KW-0812">Transmembrane</keyword>
<comment type="function">
    <text evidence="8">Part of the outer membrane protein assembly complex, which is involved in assembly and insertion of beta-barrel proteins into the outer membrane.</text>
</comment>
<gene>
    <name evidence="8" type="primary">bamA</name>
    <name evidence="11" type="ORF">YC6258_02643</name>
</gene>
<dbReference type="HAMAP" id="MF_01430">
    <property type="entry name" value="OM_assembly_BamA"/>
    <property type="match status" value="1"/>
</dbReference>
<evidence type="ECO:0000256" key="3">
    <source>
        <dbReference type="ARBA" id="ARBA00022692"/>
    </source>
</evidence>
<keyword evidence="7 8" id="KW-0998">Cell outer membrane</keyword>
<evidence type="ECO:0000259" key="10">
    <source>
        <dbReference type="PROSITE" id="PS51779"/>
    </source>
</evidence>
<feature type="domain" description="POTRA" evidence="10">
    <location>
        <begin position="329"/>
        <end position="403"/>
    </location>
</feature>
<comment type="subcellular location">
    <subcellularLocation>
        <location evidence="8">Cell outer membrane</location>
    </subcellularLocation>
    <subcellularLocation>
        <location evidence="1">Membrane</location>
    </subcellularLocation>
</comment>
<keyword evidence="2 8" id="KW-1134">Transmembrane beta strand</keyword>
<dbReference type="PATRIC" id="fig|1445510.3.peg.2595"/>
<organism evidence="11 12">
    <name type="scientific">Gynuella sunshinyii YC6258</name>
    <dbReference type="NCBI Taxonomy" id="1445510"/>
    <lineage>
        <taxon>Bacteria</taxon>
        <taxon>Pseudomonadati</taxon>
        <taxon>Pseudomonadota</taxon>
        <taxon>Gammaproteobacteria</taxon>
        <taxon>Oceanospirillales</taxon>
        <taxon>Saccharospirillaceae</taxon>
        <taxon>Gynuella</taxon>
    </lineage>
</organism>
<dbReference type="EMBL" id="CP007142">
    <property type="protein sequence ID" value="AJQ94681.1"/>
    <property type="molecule type" value="Genomic_DNA"/>
</dbReference>
<dbReference type="NCBIfam" id="TIGR03303">
    <property type="entry name" value="OM_YaeT"/>
    <property type="match status" value="1"/>
</dbReference>
<dbReference type="STRING" id="1445510.YC6258_02643"/>
<dbReference type="KEGG" id="gsn:YC6258_02643"/>
<feature type="domain" description="POTRA" evidence="10">
    <location>
        <begin position="154"/>
        <end position="245"/>
    </location>
</feature>
<dbReference type="Pfam" id="PF01103">
    <property type="entry name" value="Omp85"/>
    <property type="match status" value="1"/>
</dbReference>
<evidence type="ECO:0000256" key="8">
    <source>
        <dbReference type="HAMAP-Rule" id="MF_01430"/>
    </source>
</evidence>
<accession>A0A0C5VK77</accession>
<dbReference type="InterPro" id="IPR039910">
    <property type="entry name" value="D15-like"/>
</dbReference>
<dbReference type="GO" id="GO:1990063">
    <property type="term" value="C:Bam protein complex"/>
    <property type="evidence" value="ECO:0007669"/>
    <property type="project" value="TreeGrafter"/>
</dbReference>
<comment type="subunit">
    <text evidence="8">Part of the Bam complex.</text>
</comment>
<dbReference type="GO" id="GO:0043165">
    <property type="term" value="P:Gram-negative-bacterium-type cell outer membrane assembly"/>
    <property type="evidence" value="ECO:0007669"/>
    <property type="project" value="UniProtKB-UniRule"/>
</dbReference>
<evidence type="ECO:0000256" key="5">
    <source>
        <dbReference type="ARBA" id="ARBA00022737"/>
    </source>
</evidence>
<keyword evidence="5 8" id="KW-0677">Repeat</keyword>
<dbReference type="InterPro" id="IPR000184">
    <property type="entry name" value="Bac_surfAg_D15"/>
</dbReference>
<dbReference type="Pfam" id="PF07244">
    <property type="entry name" value="POTRA"/>
    <property type="match status" value="4"/>
</dbReference>
<dbReference type="GO" id="GO:0051205">
    <property type="term" value="P:protein insertion into membrane"/>
    <property type="evidence" value="ECO:0007669"/>
    <property type="project" value="UniProtKB-UniRule"/>
</dbReference>
<dbReference type="Gene3D" id="3.10.20.310">
    <property type="entry name" value="membrane protein fhac"/>
    <property type="match status" value="5"/>
</dbReference>
<evidence type="ECO:0000256" key="9">
    <source>
        <dbReference type="NCBIfam" id="TIGR03303"/>
    </source>
</evidence>